<dbReference type="RefSeq" id="WP_151122368.1">
    <property type="nucleotide sequence ID" value="NZ_CP088082.1"/>
</dbReference>
<proteinExistence type="predicted"/>
<dbReference type="InterPro" id="IPR051490">
    <property type="entry name" value="THEM6_lcsJ_thioesterase"/>
</dbReference>
<reference evidence="1 2" key="1">
    <citation type="submission" date="2019-09" db="EMBL/GenBank/DDBJ databases">
        <title>Draft genome sequences of 48 bacterial type strains from the CCUG.</title>
        <authorList>
            <person name="Tunovic T."/>
            <person name="Pineiro-Iglesias B."/>
            <person name="Unosson C."/>
            <person name="Inganas E."/>
            <person name="Ohlen M."/>
            <person name="Cardew S."/>
            <person name="Jensie-Markopoulos S."/>
            <person name="Salva-Serra F."/>
            <person name="Jaen-Luchoro D."/>
            <person name="Karlsson R."/>
            <person name="Svensson-Stadler L."/>
            <person name="Chun J."/>
            <person name="Moore E."/>
        </authorList>
    </citation>
    <scope>NUCLEOTIDE SEQUENCE [LARGE SCALE GENOMIC DNA]</scope>
    <source>
        <strain evidence="1 2">CCUG 30977</strain>
    </source>
</reference>
<organism evidence="1 2">
    <name type="scientific">Ideonella dechloratans</name>
    <dbReference type="NCBI Taxonomy" id="36863"/>
    <lineage>
        <taxon>Bacteria</taxon>
        <taxon>Pseudomonadati</taxon>
        <taxon>Pseudomonadota</taxon>
        <taxon>Betaproteobacteria</taxon>
        <taxon>Burkholderiales</taxon>
        <taxon>Sphaerotilaceae</taxon>
        <taxon>Ideonella</taxon>
    </lineage>
</organism>
<dbReference type="OrthoDB" id="3727779at2"/>
<dbReference type="Gene3D" id="3.10.129.10">
    <property type="entry name" value="Hotdog Thioesterase"/>
    <property type="match status" value="1"/>
</dbReference>
<dbReference type="PANTHER" id="PTHR12475">
    <property type="match status" value="1"/>
</dbReference>
<keyword evidence="2" id="KW-1185">Reference proteome</keyword>
<name>A0A643FG01_IDEDE</name>
<comment type="caution">
    <text evidence="1">The sequence shown here is derived from an EMBL/GenBank/DDBJ whole genome shotgun (WGS) entry which is preliminary data.</text>
</comment>
<dbReference type="PANTHER" id="PTHR12475:SF4">
    <property type="entry name" value="PROTEIN THEM6"/>
    <property type="match status" value="1"/>
</dbReference>
<dbReference type="SUPFAM" id="SSF54637">
    <property type="entry name" value="Thioesterase/thiol ester dehydrase-isomerase"/>
    <property type="match status" value="1"/>
</dbReference>
<dbReference type="AlphaFoldDB" id="A0A643FG01"/>
<evidence type="ECO:0000313" key="2">
    <source>
        <dbReference type="Proteomes" id="UP000430120"/>
    </source>
</evidence>
<dbReference type="CDD" id="cd00586">
    <property type="entry name" value="4HBT"/>
    <property type="match status" value="1"/>
</dbReference>
<protein>
    <submittedName>
        <fullName evidence="1">Thioesterase</fullName>
    </submittedName>
</protein>
<evidence type="ECO:0000313" key="1">
    <source>
        <dbReference type="EMBL" id="KAB0584723.1"/>
    </source>
</evidence>
<dbReference type="EMBL" id="VZPB01000004">
    <property type="protein sequence ID" value="KAB0584723.1"/>
    <property type="molecule type" value="Genomic_DNA"/>
</dbReference>
<gene>
    <name evidence="1" type="ORF">F7Q92_02515</name>
</gene>
<dbReference type="Proteomes" id="UP000430120">
    <property type="component" value="Unassembled WGS sequence"/>
</dbReference>
<accession>A0A643FG01</accession>
<sequence>MNLWFRLLMMLLCRPWRRPVHGLDRTVVRMRVWPLDLDLNRHVTNGRYFTLADVGRMDFVLRSGAHRVALRHRAVPIVADVWGKFRQELRLFQAFEIHTRLLGWDTKWMIMEHRFVRAGRVIGVVVMRGTFRSAQGTVDPREFAREMGEESSPPLPAWVEDWGRACDGLSTQLRQEEGRAPLL</sequence>
<dbReference type="InterPro" id="IPR029069">
    <property type="entry name" value="HotDog_dom_sf"/>
</dbReference>
<dbReference type="Pfam" id="PF13279">
    <property type="entry name" value="4HBT_2"/>
    <property type="match status" value="1"/>
</dbReference>